<name>A0A9J5W7T8_SOLCO</name>
<organism evidence="2 3">
    <name type="scientific">Solanum commersonii</name>
    <name type="common">Commerson's wild potato</name>
    <name type="synonym">Commerson's nightshade</name>
    <dbReference type="NCBI Taxonomy" id="4109"/>
    <lineage>
        <taxon>Eukaryota</taxon>
        <taxon>Viridiplantae</taxon>
        <taxon>Streptophyta</taxon>
        <taxon>Embryophyta</taxon>
        <taxon>Tracheophyta</taxon>
        <taxon>Spermatophyta</taxon>
        <taxon>Magnoliopsida</taxon>
        <taxon>eudicotyledons</taxon>
        <taxon>Gunneridae</taxon>
        <taxon>Pentapetalae</taxon>
        <taxon>asterids</taxon>
        <taxon>lamiids</taxon>
        <taxon>Solanales</taxon>
        <taxon>Solanaceae</taxon>
        <taxon>Solanoideae</taxon>
        <taxon>Solaneae</taxon>
        <taxon>Solanum</taxon>
    </lineage>
</organism>
<protein>
    <recommendedName>
        <fullName evidence="1">Putative plant transposon protein domain-containing protein</fullName>
    </recommendedName>
</protein>
<dbReference type="InterPro" id="IPR046796">
    <property type="entry name" value="Transposase_32_dom"/>
</dbReference>
<dbReference type="PANTHER" id="PTHR33180:SF31">
    <property type="entry name" value="POLYPROTEIN PROTEIN"/>
    <property type="match status" value="1"/>
</dbReference>
<feature type="domain" description="Putative plant transposon protein" evidence="1">
    <location>
        <begin position="18"/>
        <end position="80"/>
    </location>
</feature>
<proteinExistence type="predicted"/>
<gene>
    <name evidence="2" type="ORF">H5410_061465</name>
</gene>
<evidence type="ECO:0000259" key="1">
    <source>
        <dbReference type="Pfam" id="PF20167"/>
    </source>
</evidence>
<sequence length="113" mass="13624">MVYESFWKKSYYFCRVWKFTKTRGHYIPSWVQEFYLAYVELVPKIKKKSSEFRPVNSVMVRGKDIECHIEHINVVLGLVSSIDFWHYPEVVGCRSSNLKEGYEHRLSVLVWFH</sequence>
<dbReference type="AlphaFoldDB" id="A0A9J5W7T8"/>
<keyword evidence="3" id="KW-1185">Reference proteome</keyword>
<evidence type="ECO:0000313" key="2">
    <source>
        <dbReference type="EMBL" id="KAG5571699.1"/>
    </source>
</evidence>
<evidence type="ECO:0000313" key="3">
    <source>
        <dbReference type="Proteomes" id="UP000824120"/>
    </source>
</evidence>
<comment type="caution">
    <text evidence="2">The sequence shown here is derived from an EMBL/GenBank/DDBJ whole genome shotgun (WGS) entry which is preliminary data.</text>
</comment>
<accession>A0A9J5W7T8</accession>
<dbReference type="PANTHER" id="PTHR33180">
    <property type="entry name" value="PHOTOSYSTEM II CP43 REACTION CENTER PROTEIN"/>
    <property type="match status" value="1"/>
</dbReference>
<dbReference type="Pfam" id="PF20167">
    <property type="entry name" value="Transposase_32"/>
    <property type="match status" value="1"/>
</dbReference>
<dbReference type="Proteomes" id="UP000824120">
    <property type="component" value="Chromosome 12"/>
</dbReference>
<reference evidence="2 3" key="1">
    <citation type="submission" date="2020-09" db="EMBL/GenBank/DDBJ databases">
        <title>De no assembly of potato wild relative species, Solanum commersonii.</title>
        <authorList>
            <person name="Cho K."/>
        </authorList>
    </citation>
    <scope>NUCLEOTIDE SEQUENCE [LARGE SCALE GENOMIC DNA]</scope>
    <source>
        <strain evidence="2">LZ3.2</strain>
        <tissue evidence="2">Leaf</tissue>
    </source>
</reference>
<dbReference type="EMBL" id="JACXVP010000012">
    <property type="protein sequence ID" value="KAG5571699.1"/>
    <property type="molecule type" value="Genomic_DNA"/>
</dbReference>